<dbReference type="AlphaFoldDB" id="A0A060H451"/>
<dbReference type="PANTHER" id="PTHR12215">
    <property type="entry name" value="PHOSPHOPANTETHEINE TRANSFERASE"/>
    <property type="match status" value="1"/>
</dbReference>
<sequence>MCERYWQWGNVRLWLRGRTHCERGEPQARLVFSKALGWDPEALPLGRDVRGRPRFAGPLSVWDISWSHSGDYLLLALGYGGCLGVDLERERFRPHLLDLAQRFFHPNETAVLSTLDEPARQALFFRLWCAKEAILKAHGAGIAFGLHRLHLAEDEGHLMLVECDAALGAAMAWRIYEWQAAPGYRAALAWRPFATIE</sequence>
<evidence type="ECO:0000256" key="2">
    <source>
        <dbReference type="ARBA" id="ARBA00022679"/>
    </source>
</evidence>
<dbReference type="PANTHER" id="PTHR12215:SF10">
    <property type="entry name" value="L-AMINOADIPATE-SEMIALDEHYDE DEHYDROGENASE-PHOSPHOPANTETHEINYL TRANSFERASE"/>
    <property type="match status" value="1"/>
</dbReference>
<name>A0A060H451_XYLFS</name>
<proteinExistence type="inferred from homology"/>
<gene>
    <name evidence="4" type="ORF">D934_09630</name>
</gene>
<dbReference type="InterPro" id="IPR050559">
    <property type="entry name" value="P-Pant_transferase_sf"/>
</dbReference>
<accession>A0A060H451</accession>
<dbReference type="GO" id="GO:0008897">
    <property type="term" value="F:holo-[acyl-carrier-protein] synthase activity"/>
    <property type="evidence" value="ECO:0007669"/>
    <property type="project" value="InterPro"/>
</dbReference>
<dbReference type="Pfam" id="PF01648">
    <property type="entry name" value="ACPS"/>
    <property type="match status" value="1"/>
</dbReference>
<dbReference type="GO" id="GO:0005829">
    <property type="term" value="C:cytosol"/>
    <property type="evidence" value="ECO:0007669"/>
    <property type="project" value="TreeGrafter"/>
</dbReference>
<keyword evidence="2 4" id="KW-0808">Transferase</keyword>
<feature type="domain" description="4'-phosphopantetheinyl transferase" evidence="3">
    <location>
        <begin position="83"/>
        <end position="186"/>
    </location>
</feature>
<evidence type="ECO:0000313" key="5">
    <source>
        <dbReference type="Proteomes" id="UP000027215"/>
    </source>
</evidence>
<dbReference type="KEGG" id="xfs:D934_09630"/>
<evidence type="ECO:0000256" key="1">
    <source>
        <dbReference type="ARBA" id="ARBA00010990"/>
    </source>
</evidence>
<dbReference type="SUPFAM" id="SSF56214">
    <property type="entry name" value="4'-phosphopantetheinyl transferase"/>
    <property type="match status" value="2"/>
</dbReference>
<dbReference type="RefSeq" id="WP_024748814.1">
    <property type="nucleotide sequence ID" value="NZ_CP006696.1"/>
</dbReference>
<reference evidence="4 5" key="1">
    <citation type="submission" date="2013-08" db="EMBL/GenBank/DDBJ databases">
        <authorList>
            <person name="Stouthamer R."/>
            <person name="Nunney L."/>
        </authorList>
    </citation>
    <scope>NUCLEOTIDE SEQUENCE [LARGE SCALE GENOMIC DNA]</scope>
    <source>
        <strain evidence="5">ann-1</strain>
    </source>
</reference>
<dbReference type="PATRIC" id="fig|155920.8.peg.2248"/>
<protein>
    <submittedName>
        <fullName evidence="4">4-phosphopantetheinyl transferase</fullName>
    </submittedName>
</protein>
<dbReference type="InterPro" id="IPR037143">
    <property type="entry name" value="4-PPantetheinyl_Trfase_dom_sf"/>
</dbReference>
<dbReference type="GO" id="GO:0019878">
    <property type="term" value="P:lysine biosynthetic process via aminoadipic acid"/>
    <property type="evidence" value="ECO:0007669"/>
    <property type="project" value="TreeGrafter"/>
</dbReference>
<dbReference type="InterPro" id="IPR008278">
    <property type="entry name" value="4-PPantetheinyl_Trfase_dom"/>
</dbReference>
<dbReference type="EMBL" id="CP006696">
    <property type="protein sequence ID" value="AIC10338.1"/>
    <property type="molecule type" value="Genomic_DNA"/>
</dbReference>
<dbReference type="Proteomes" id="UP000027215">
    <property type="component" value="Chromosome"/>
</dbReference>
<comment type="similarity">
    <text evidence="1">Belongs to the P-Pant transferase superfamily. Gsp/Sfp/HetI/AcpT family.</text>
</comment>
<dbReference type="GO" id="GO:0000287">
    <property type="term" value="F:magnesium ion binding"/>
    <property type="evidence" value="ECO:0007669"/>
    <property type="project" value="InterPro"/>
</dbReference>
<dbReference type="Gene3D" id="3.90.470.20">
    <property type="entry name" value="4'-phosphopantetheinyl transferase domain"/>
    <property type="match status" value="1"/>
</dbReference>
<dbReference type="HOGENOM" id="CLU_057011_2_4_6"/>
<organism evidence="4 5">
    <name type="scientific">Xylella fastidiosa subsp. sandyi Ann-1</name>
    <dbReference type="NCBI Taxonomy" id="155920"/>
    <lineage>
        <taxon>Bacteria</taxon>
        <taxon>Pseudomonadati</taxon>
        <taxon>Pseudomonadota</taxon>
        <taxon>Gammaproteobacteria</taxon>
        <taxon>Lysobacterales</taxon>
        <taxon>Lysobacteraceae</taxon>
        <taxon>Xylella</taxon>
    </lineage>
</organism>
<evidence type="ECO:0000259" key="3">
    <source>
        <dbReference type="Pfam" id="PF01648"/>
    </source>
</evidence>
<evidence type="ECO:0000313" key="4">
    <source>
        <dbReference type="EMBL" id="AIC10338.1"/>
    </source>
</evidence>